<comment type="caution">
    <text evidence="3">The sequence shown here is derived from an EMBL/GenBank/DDBJ whole genome shotgun (WGS) entry which is preliminary data.</text>
</comment>
<dbReference type="PANTHER" id="PTHR43798:SF31">
    <property type="entry name" value="AB HYDROLASE SUPERFAMILY PROTEIN YCLE"/>
    <property type="match status" value="1"/>
</dbReference>
<evidence type="ECO:0000259" key="2">
    <source>
        <dbReference type="Pfam" id="PF00561"/>
    </source>
</evidence>
<keyword evidence="4" id="KW-1185">Reference proteome</keyword>
<dbReference type="InterPro" id="IPR000073">
    <property type="entry name" value="AB_hydrolase_1"/>
</dbReference>
<dbReference type="PRINTS" id="PR00111">
    <property type="entry name" value="ABHYDROLASE"/>
</dbReference>
<keyword evidence="1" id="KW-0378">Hydrolase</keyword>
<proteinExistence type="predicted"/>
<reference evidence="3 4" key="1">
    <citation type="submission" date="2024-06" db="EMBL/GenBank/DDBJ databases">
        <title>Genomic Encyclopedia of Type Strains, Phase IV (KMG-IV): sequencing the most valuable type-strain genomes for metagenomic binning, comparative biology and taxonomic classification.</title>
        <authorList>
            <person name="Goeker M."/>
        </authorList>
    </citation>
    <scope>NUCLEOTIDE SEQUENCE [LARGE SCALE GENOMIC DNA]</scope>
    <source>
        <strain evidence="3 4">DSM 27865</strain>
    </source>
</reference>
<dbReference type="Proteomes" id="UP001549076">
    <property type="component" value="Unassembled WGS sequence"/>
</dbReference>
<evidence type="ECO:0000313" key="4">
    <source>
        <dbReference type="Proteomes" id="UP001549076"/>
    </source>
</evidence>
<name>A0ABV2N2U5_9HYPH</name>
<dbReference type="Gene3D" id="3.40.50.1820">
    <property type="entry name" value="alpha/beta hydrolase"/>
    <property type="match status" value="1"/>
</dbReference>
<dbReference type="EMBL" id="JBEPML010000013">
    <property type="protein sequence ID" value="MET3793383.1"/>
    <property type="molecule type" value="Genomic_DNA"/>
</dbReference>
<dbReference type="Pfam" id="PF00561">
    <property type="entry name" value="Abhydrolase_1"/>
    <property type="match status" value="1"/>
</dbReference>
<feature type="domain" description="AB hydrolase-1" evidence="2">
    <location>
        <begin position="29"/>
        <end position="250"/>
    </location>
</feature>
<gene>
    <name evidence="3" type="ORF">ABID37_003607</name>
</gene>
<dbReference type="InterPro" id="IPR029058">
    <property type="entry name" value="AB_hydrolase_fold"/>
</dbReference>
<dbReference type="SUPFAM" id="SSF53474">
    <property type="entry name" value="alpha/beta-Hydrolases"/>
    <property type="match status" value="1"/>
</dbReference>
<sequence length="263" mass="29824">MRIKDRPGTMYMLWQKYRIRYTDEGTGRPVVFLHGLGGQASNWIYQRNYFASRQRVICLELPGQGASEGKEVSFSEYWNTLERLLDHLGVDAADLCGLSKGARVGLDLAAKAPGRVRRMVVVNAFAHLEAEDSRTRRDLYALLGQQDGTLQWANRLIALMGVQDYPAIANGFRRAASHLDAAHIQRIFNELIEYDQRPLLTDVTAPTLLVRGMRDGFVPEYCVEEMHKLIPKSTIIRFTDAGHLPYLEQPTLFNERIAAFLNA</sequence>
<evidence type="ECO:0000313" key="3">
    <source>
        <dbReference type="EMBL" id="MET3793383.1"/>
    </source>
</evidence>
<evidence type="ECO:0000256" key="1">
    <source>
        <dbReference type="ARBA" id="ARBA00022801"/>
    </source>
</evidence>
<organism evidence="3 4">
    <name type="scientific">Aquamicrobium terrae</name>
    <dbReference type="NCBI Taxonomy" id="1324945"/>
    <lineage>
        <taxon>Bacteria</taxon>
        <taxon>Pseudomonadati</taxon>
        <taxon>Pseudomonadota</taxon>
        <taxon>Alphaproteobacteria</taxon>
        <taxon>Hyphomicrobiales</taxon>
        <taxon>Phyllobacteriaceae</taxon>
        <taxon>Aquamicrobium</taxon>
    </lineage>
</organism>
<protein>
    <submittedName>
        <fullName evidence="3">Pimeloyl-ACP methyl ester carboxylesterase</fullName>
    </submittedName>
</protein>
<dbReference type="RefSeq" id="WP_354197257.1">
    <property type="nucleotide sequence ID" value="NZ_JBEPML010000013.1"/>
</dbReference>
<accession>A0ABV2N2U5</accession>
<dbReference type="InterPro" id="IPR050266">
    <property type="entry name" value="AB_hydrolase_sf"/>
</dbReference>
<dbReference type="PANTHER" id="PTHR43798">
    <property type="entry name" value="MONOACYLGLYCEROL LIPASE"/>
    <property type="match status" value="1"/>
</dbReference>